<keyword evidence="4" id="KW-1185">Reference proteome</keyword>
<name>A0A813B1V9_9DINO</name>
<dbReference type="AlphaFoldDB" id="A0A813B1V9"/>
<feature type="transmembrane region" description="Helical" evidence="1">
    <location>
        <begin position="88"/>
        <end position="105"/>
    </location>
</feature>
<feature type="non-terminal residue" evidence="3">
    <location>
        <position position="1"/>
    </location>
</feature>
<keyword evidence="1" id="KW-1133">Transmembrane helix</keyword>
<dbReference type="OrthoDB" id="407306at2759"/>
<evidence type="ECO:0000256" key="1">
    <source>
        <dbReference type="SAM" id="Phobius"/>
    </source>
</evidence>
<evidence type="ECO:0000313" key="4">
    <source>
        <dbReference type="Proteomes" id="UP000601435"/>
    </source>
</evidence>
<dbReference type="Pfam" id="PF01582">
    <property type="entry name" value="TIR"/>
    <property type="match status" value="1"/>
</dbReference>
<sequence>LKAEGILSLGAILKKSRTLVVVWDPSYLSRLWCVFELAAFLHAHREDAQTGLVIKPTVLVPMTFLMVMTTAIILLFETCLPDTDEVAFLRILLFVLSQFPNIWLIQRLWRIVMEAENQFGTFSFQKVTCYCCSSNHQDLRGNTIPCDKEPWPWLALSSRFGCSLREKRLRLRLVLHAFTQGDSRRLHR</sequence>
<reference evidence="3" key="1">
    <citation type="submission" date="2021-02" db="EMBL/GenBank/DDBJ databases">
        <authorList>
            <person name="Dougan E. K."/>
            <person name="Rhodes N."/>
            <person name="Thang M."/>
            <person name="Chan C."/>
        </authorList>
    </citation>
    <scope>NUCLEOTIDE SEQUENCE</scope>
</reference>
<dbReference type="InterPro" id="IPR000157">
    <property type="entry name" value="TIR_dom"/>
</dbReference>
<dbReference type="Gene3D" id="3.40.50.10140">
    <property type="entry name" value="Toll/interleukin-1 receptor homology (TIR) domain"/>
    <property type="match status" value="1"/>
</dbReference>
<gene>
    <name evidence="3" type="ORF">SNEC2469_LOCUS29487</name>
</gene>
<feature type="transmembrane region" description="Helical" evidence="1">
    <location>
        <begin position="56"/>
        <end position="76"/>
    </location>
</feature>
<feature type="domain" description="TIR" evidence="2">
    <location>
        <begin position="11"/>
        <end position="55"/>
    </location>
</feature>
<dbReference type="InterPro" id="IPR035897">
    <property type="entry name" value="Toll_tir_struct_dom_sf"/>
</dbReference>
<dbReference type="EMBL" id="CAJNJA010066410">
    <property type="protein sequence ID" value="CAE7889075.1"/>
    <property type="molecule type" value="Genomic_DNA"/>
</dbReference>
<comment type="caution">
    <text evidence="3">The sequence shown here is derived from an EMBL/GenBank/DDBJ whole genome shotgun (WGS) entry which is preliminary data.</text>
</comment>
<keyword evidence="1" id="KW-0472">Membrane</keyword>
<dbReference type="Proteomes" id="UP000601435">
    <property type="component" value="Unassembled WGS sequence"/>
</dbReference>
<evidence type="ECO:0000259" key="2">
    <source>
        <dbReference type="Pfam" id="PF01582"/>
    </source>
</evidence>
<organism evidence="3 4">
    <name type="scientific">Symbiodinium necroappetens</name>
    <dbReference type="NCBI Taxonomy" id="1628268"/>
    <lineage>
        <taxon>Eukaryota</taxon>
        <taxon>Sar</taxon>
        <taxon>Alveolata</taxon>
        <taxon>Dinophyceae</taxon>
        <taxon>Suessiales</taxon>
        <taxon>Symbiodiniaceae</taxon>
        <taxon>Symbiodinium</taxon>
    </lineage>
</organism>
<dbReference type="SUPFAM" id="SSF52200">
    <property type="entry name" value="Toll/Interleukin receptor TIR domain"/>
    <property type="match status" value="1"/>
</dbReference>
<evidence type="ECO:0000313" key="3">
    <source>
        <dbReference type="EMBL" id="CAE7889075.1"/>
    </source>
</evidence>
<accession>A0A813B1V9</accession>
<protein>
    <recommendedName>
        <fullName evidence="2">TIR domain-containing protein</fullName>
    </recommendedName>
</protein>
<dbReference type="GO" id="GO:0007165">
    <property type="term" value="P:signal transduction"/>
    <property type="evidence" value="ECO:0007669"/>
    <property type="project" value="InterPro"/>
</dbReference>
<keyword evidence="1" id="KW-0812">Transmembrane</keyword>
<proteinExistence type="predicted"/>